<dbReference type="PANTHER" id="PTHR46737:SF2">
    <property type="entry name" value="OS02G0827600 PROTEIN"/>
    <property type="match status" value="1"/>
</dbReference>
<accession>A0AAN8UYE0</accession>
<dbReference type="Proteomes" id="UP001370490">
    <property type="component" value="Unassembled WGS sequence"/>
</dbReference>
<sequence>MALLSWSTSCSSNPFLSDHSLSYPPLALILLILTYGLNCMGHLLIWMLILLEVIQSWYVMGRLGAFNSSNLQLANASMEYDPLYDADKGFKVMPSSFHDIGDVEFQDNWGIQQVVFGGRRMGDWEDDMTNPEYGYKYFKI</sequence>
<feature type="transmembrane region" description="Helical" evidence="1">
    <location>
        <begin position="26"/>
        <end position="51"/>
    </location>
</feature>
<comment type="caution">
    <text evidence="2">The sequence shown here is derived from an EMBL/GenBank/DDBJ whole genome shotgun (WGS) entry which is preliminary data.</text>
</comment>
<dbReference type="AlphaFoldDB" id="A0AAN8UYE0"/>
<dbReference type="InterPro" id="IPR021920">
    <property type="entry name" value="DUF3531"/>
</dbReference>
<keyword evidence="3" id="KW-1185">Reference proteome</keyword>
<proteinExistence type="predicted"/>
<organism evidence="2 3">
    <name type="scientific">Dillenia turbinata</name>
    <dbReference type="NCBI Taxonomy" id="194707"/>
    <lineage>
        <taxon>Eukaryota</taxon>
        <taxon>Viridiplantae</taxon>
        <taxon>Streptophyta</taxon>
        <taxon>Embryophyta</taxon>
        <taxon>Tracheophyta</taxon>
        <taxon>Spermatophyta</taxon>
        <taxon>Magnoliopsida</taxon>
        <taxon>eudicotyledons</taxon>
        <taxon>Gunneridae</taxon>
        <taxon>Pentapetalae</taxon>
        <taxon>Dilleniales</taxon>
        <taxon>Dilleniaceae</taxon>
        <taxon>Dillenia</taxon>
    </lineage>
</organism>
<keyword evidence="1" id="KW-1133">Transmembrane helix</keyword>
<dbReference type="Pfam" id="PF12049">
    <property type="entry name" value="DUF3531"/>
    <property type="match status" value="1"/>
</dbReference>
<name>A0AAN8UYE0_9MAGN</name>
<dbReference type="EMBL" id="JBAMMX010000019">
    <property type="protein sequence ID" value="KAK6921514.1"/>
    <property type="molecule type" value="Genomic_DNA"/>
</dbReference>
<evidence type="ECO:0000313" key="3">
    <source>
        <dbReference type="Proteomes" id="UP001370490"/>
    </source>
</evidence>
<gene>
    <name evidence="2" type="ORF">RJ641_012021</name>
</gene>
<protein>
    <submittedName>
        <fullName evidence="2">Uncharacterized protein</fullName>
    </submittedName>
</protein>
<reference evidence="2 3" key="1">
    <citation type="submission" date="2023-12" db="EMBL/GenBank/DDBJ databases">
        <title>A high-quality genome assembly for Dillenia turbinata (Dilleniales).</title>
        <authorList>
            <person name="Chanderbali A."/>
        </authorList>
    </citation>
    <scope>NUCLEOTIDE SEQUENCE [LARGE SCALE GENOMIC DNA]</scope>
    <source>
        <strain evidence="2">LSX21</strain>
        <tissue evidence="2">Leaf</tissue>
    </source>
</reference>
<keyword evidence="1" id="KW-0472">Membrane</keyword>
<dbReference type="PANTHER" id="PTHR46737">
    <property type="entry name" value="OS02G0827600 PROTEIN"/>
    <property type="match status" value="1"/>
</dbReference>
<evidence type="ECO:0000313" key="2">
    <source>
        <dbReference type="EMBL" id="KAK6921514.1"/>
    </source>
</evidence>
<evidence type="ECO:0000256" key="1">
    <source>
        <dbReference type="SAM" id="Phobius"/>
    </source>
</evidence>
<keyword evidence="1" id="KW-0812">Transmembrane</keyword>